<reference evidence="1" key="2">
    <citation type="journal article" date="2019" name="IMA Fungus">
        <title>Genome sequencing and comparison of five Tilletia species to identify candidate genes for the detection of regulated species infecting wheat.</title>
        <authorList>
            <person name="Nguyen H.D.T."/>
            <person name="Sultana T."/>
            <person name="Kesanakurti P."/>
            <person name="Hambleton S."/>
        </authorList>
    </citation>
    <scope>NUCLEOTIDE SEQUENCE</scope>
    <source>
        <strain evidence="1">DAOMC 236416</strain>
    </source>
</reference>
<evidence type="ECO:0000313" key="1">
    <source>
        <dbReference type="EMBL" id="KAE8249858.1"/>
    </source>
</evidence>
<organism evidence="1 2">
    <name type="scientific">Tilletia indica</name>
    <dbReference type="NCBI Taxonomy" id="43049"/>
    <lineage>
        <taxon>Eukaryota</taxon>
        <taxon>Fungi</taxon>
        <taxon>Dikarya</taxon>
        <taxon>Basidiomycota</taxon>
        <taxon>Ustilaginomycotina</taxon>
        <taxon>Exobasidiomycetes</taxon>
        <taxon>Tilletiales</taxon>
        <taxon>Tilletiaceae</taxon>
        <taxon>Tilletia</taxon>
    </lineage>
</organism>
<evidence type="ECO:0000313" key="2">
    <source>
        <dbReference type="Proteomes" id="UP000077521"/>
    </source>
</evidence>
<name>A0A8T8SVG1_9BASI</name>
<sequence length="180" mass="20163">MLLEAQRSVLSSLLAFGTQRHGRRSASPREPKICRRPSILRDAPFSCSKIFDAPFSCFKVFDAPFGFKVFDAPFGFQVFDAPFGFKAFDAPFCFKVFDAPFGFKVFDAPFGFKVFDAPFGFKAFDAPFRRILLLPASQASRSSMLPSRAVHVYHHSSPKTKRLSMFDASLPYQGKSIGFA</sequence>
<comment type="caution">
    <text evidence="1">The sequence shown here is derived from an EMBL/GenBank/DDBJ whole genome shotgun (WGS) entry which is preliminary data.</text>
</comment>
<proteinExistence type="predicted"/>
<dbReference type="EMBL" id="LWDF02000364">
    <property type="protein sequence ID" value="KAE8249858.1"/>
    <property type="molecule type" value="Genomic_DNA"/>
</dbReference>
<reference evidence="1" key="1">
    <citation type="submission" date="2016-04" db="EMBL/GenBank/DDBJ databases">
        <authorList>
            <person name="Nguyen H.D."/>
            <person name="Samba Siva P."/>
            <person name="Cullis J."/>
            <person name="Levesque C.A."/>
            <person name="Hambleton S."/>
        </authorList>
    </citation>
    <scope>NUCLEOTIDE SEQUENCE</scope>
    <source>
        <strain evidence="1">DAOMC 236416</strain>
    </source>
</reference>
<gene>
    <name evidence="1" type="ORF">A4X13_0g5040</name>
</gene>
<dbReference type="AlphaFoldDB" id="A0A8T8SVG1"/>
<keyword evidence="2" id="KW-1185">Reference proteome</keyword>
<dbReference type="Proteomes" id="UP000077521">
    <property type="component" value="Unassembled WGS sequence"/>
</dbReference>
<accession>A0A8T8SVG1</accession>
<protein>
    <submittedName>
        <fullName evidence="1">Uncharacterized protein</fullName>
    </submittedName>
</protein>